<dbReference type="RefSeq" id="WP_182296599.1">
    <property type="nucleotide sequence ID" value="NZ_CP059851.1"/>
</dbReference>
<dbReference type="GO" id="GO:0016831">
    <property type="term" value="F:carboxy-lyase activity"/>
    <property type="evidence" value="ECO:0007669"/>
    <property type="project" value="InterPro"/>
</dbReference>
<evidence type="ECO:0000313" key="3">
    <source>
        <dbReference type="EMBL" id="QMW23090.1"/>
    </source>
</evidence>
<organism evidence="3 4">
    <name type="scientific">Sandaracinobacteroides saxicola</name>
    <dbReference type="NCBI Taxonomy" id="2759707"/>
    <lineage>
        <taxon>Bacteria</taxon>
        <taxon>Pseudomonadati</taxon>
        <taxon>Pseudomonadota</taxon>
        <taxon>Alphaproteobacteria</taxon>
        <taxon>Sphingomonadales</taxon>
        <taxon>Sphingosinicellaceae</taxon>
        <taxon>Sandaracinobacteroides</taxon>
    </lineage>
</organism>
<evidence type="ECO:0000313" key="4">
    <source>
        <dbReference type="Proteomes" id="UP000515292"/>
    </source>
</evidence>
<keyword evidence="3" id="KW-0378">Hydrolase</keyword>
<dbReference type="InterPro" id="IPR006680">
    <property type="entry name" value="Amidohydro-rel"/>
</dbReference>
<reference evidence="3 4" key="1">
    <citation type="submission" date="2020-07" db="EMBL/GenBank/DDBJ databases">
        <title>Complete genome sequence for Sandaracinobacter sp. M6.</title>
        <authorList>
            <person name="Tang Y."/>
            <person name="Liu Q."/>
            <person name="Guo Z."/>
            <person name="Lei P."/>
            <person name="Huang B."/>
        </authorList>
    </citation>
    <scope>NUCLEOTIDE SEQUENCE [LARGE SCALE GENOMIC DNA]</scope>
    <source>
        <strain evidence="3 4">M6</strain>
    </source>
</reference>
<dbReference type="InterPro" id="IPR032466">
    <property type="entry name" value="Metal_Hydrolase"/>
</dbReference>
<dbReference type="EMBL" id="CP059851">
    <property type="protein sequence ID" value="QMW23090.1"/>
    <property type="molecule type" value="Genomic_DNA"/>
</dbReference>
<dbReference type="InterPro" id="IPR032465">
    <property type="entry name" value="ACMSD"/>
</dbReference>
<protein>
    <submittedName>
        <fullName evidence="3">Amidohydrolase</fullName>
    </submittedName>
</protein>
<dbReference type="PANTHER" id="PTHR21240">
    <property type="entry name" value="2-AMINO-3-CARBOXYLMUCONATE-6-SEMIALDEHYDE DECARBOXYLASE"/>
    <property type="match status" value="1"/>
</dbReference>
<dbReference type="Pfam" id="PF04909">
    <property type="entry name" value="Amidohydro_2"/>
    <property type="match status" value="1"/>
</dbReference>
<dbReference type="KEGG" id="sand:H3309_00800"/>
<evidence type="ECO:0000259" key="2">
    <source>
        <dbReference type="Pfam" id="PF04909"/>
    </source>
</evidence>
<dbReference type="SUPFAM" id="SSF51556">
    <property type="entry name" value="Metallo-dependent hydrolases"/>
    <property type="match status" value="1"/>
</dbReference>
<name>A0A7G5II98_9SPHN</name>
<dbReference type="PANTHER" id="PTHR21240:SF19">
    <property type="entry name" value="CATALYTIC_ HYDROLASE"/>
    <property type="match status" value="1"/>
</dbReference>
<accession>A0A7G5II98</accession>
<keyword evidence="4" id="KW-1185">Reference proteome</keyword>
<dbReference type="GO" id="GO:0016787">
    <property type="term" value="F:hydrolase activity"/>
    <property type="evidence" value="ECO:0007669"/>
    <property type="project" value="UniProtKB-KW"/>
</dbReference>
<dbReference type="Proteomes" id="UP000515292">
    <property type="component" value="Chromosome"/>
</dbReference>
<dbReference type="Gene3D" id="3.20.20.140">
    <property type="entry name" value="Metal-dependent hydrolases"/>
    <property type="match status" value="1"/>
</dbReference>
<feature type="domain" description="Amidohydrolase-related" evidence="2">
    <location>
        <begin position="78"/>
        <end position="281"/>
    </location>
</feature>
<dbReference type="AlphaFoldDB" id="A0A7G5II98"/>
<gene>
    <name evidence="3" type="ORF">H3309_00800</name>
</gene>
<proteinExistence type="predicted"/>
<evidence type="ECO:0000256" key="1">
    <source>
        <dbReference type="ARBA" id="ARBA00023239"/>
    </source>
</evidence>
<sequence length="289" mass="32328">MAGFIDIVVNQFGPEEVAAGQTGFDAAFMAQVRMPEAMRGGVGIDDYLRIMDAAGVEHSLLIAVRAGDRRWKGSFEIPYEQVDRWCRAHPDRFSGLAGADPTRGLAQLKDLDEARDRGFVGVHAYPHWFSLPPDAARWYPIYARCAELDLPFMLQVGQNLIYQKDVRLPSVARPILLDQVAIDFPELTLIGIHVGTPWADEMIAMAWKHARVFIGLDAYAPKHLPAGLVQYMDSYGADKVLWGTDWPVIDPRRAVEEMRAHNLRAESFARVMRGNALKVFPALAGRMAR</sequence>
<keyword evidence="1" id="KW-0456">Lyase</keyword>